<dbReference type="EMBL" id="CP097332">
    <property type="protein sequence ID" value="UQX88565.1"/>
    <property type="molecule type" value="Genomic_DNA"/>
</dbReference>
<sequence length="147" mass="15685">MKFTAALELHGKTATGITVPPSVVEALGSGKRPKVVVTFNGYSYRTSVAPMGGLYLIPVRAEIREAAQASAGDVLDVQIVVDEAPRTVDVPDDLAAALTPAARARFDALSFSHQREHVEWISSAKKPETRANRIGKTVEKLSADTSV</sequence>
<evidence type="ECO:0000313" key="2">
    <source>
        <dbReference type="Proteomes" id="UP001056336"/>
    </source>
</evidence>
<dbReference type="InterPro" id="IPR037079">
    <property type="entry name" value="AF2212/PG0164-like_sf"/>
</dbReference>
<dbReference type="Proteomes" id="UP001056336">
    <property type="component" value="Chromosome"/>
</dbReference>
<dbReference type="RefSeq" id="WP_249772188.1">
    <property type="nucleotide sequence ID" value="NZ_CP097332.1"/>
</dbReference>
<dbReference type="Pfam" id="PF13376">
    <property type="entry name" value="OmdA"/>
    <property type="match status" value="1"/>
</dbReference>
<accession>A0ABY4QYH3</accession>
<reference evidence="1" key="1">
    <citation type="journal article" date="2018" name="Int. J. Syst. Evol. Microbiol.">
        <title>Jatrophihabitans telluris sp. nov., isolated from sediment soil of lava forest wetlands and the emended description of the genus Jatrophihabitans.</title>
        <authorList>
            <person name="Lee K.C."/>
            <person name="Suh M.K."/>
            <person name="Eom M.K."/>
            <person name="Kim K.K."/>
            <person name="Kim J.S."/>
            <person name="Kim D.S."/>
            <person name="Ko S.H."/>
            <person name="Shin Y.K."/>
            <person name="Lee J.S."/>
        </authorList>
    </citation>
    <scope>NUCLEOTIDE SEQUENCE</scope>
    <source>
        <strain evidence="1">N237</strain>
    </source>
</reference>
<dbReference type="Gene3D" id="2.40.30.100">
    <property type="entry name" value="AF2212/PG0164-like"/>
    <property type="match status" value="1"/>
</dbReference>
<gene>
    <name evidence="1" type="ORF">M6D93_00850</name>
</gene>
<dbReference type="SUPFAM" id="SSF141694">
    <property type="entry name" value="AF2212/PG0164-like"/>
    <property type="match status" value="1"/>
</dbReference>
<dbReference type="InterPro" id="IPR015018">
    <property type="entry name" value="DUF1905"/>
</dbReference>
<keyword evidence="2" id="KW-1185">Reference proteome</keyword>
<organism evidence="1 2">
    <name type="scientific">Jatrophihabitans telluris</name>
    <dbReference type="NCBI Taxonomy" id="2038343"/>
    <lineage>
        <taxon>Bacteria</taxon>
        <taxon>Bacillati</taxon>
        <taxon>Actinomycetota</taxon>
        <taxon>Actinomycetes</taxon>
        <taxon>Jatrophihabitantales</taxon>
        <taxon>Jatrophihabitantaceae</taxon>
        <taxon>Jatrophihabitans</taxon>
    </lineage>
</organism>
<dbReference type="Pfam" id="PF08922">
    <property type="entry name" value="DUF1905"/>
    <property type="match status" value="1"/>
</dbReference>
<name>A0ABY4QYH3_9ACTN</name>
<proteinExistence type="predicted"/>
<evidence type="ECO:0000313" key="1">
    <source>
        <dbReference type="EMBL" id="UQX88565.1"/>
    </source>
</evidence>
<protein>
    <submittedName>
        <fullName evidence="1">YdeI/OmpD-associated family protein</fullName>
    </submittedName>
</protein>
<reference evidence="1" key="2">
    <citation type="submission" date="2022-05" db="EMBL/GenBank/DDBJ databases">
        <authorList>
            <person name="Kim J.-S."/>
            <person name="Lee K."/>
            <person name="Suh M."/>
            <person name="Eom M."/>
            <person name="Kim J.-S."/>
            <person name="Kim D.-S."/>
            <person name="Ko S.-H."/>
            <person name="Shin Y."/>
            <person name="Lee J.-S."/>
        </authorList>
    </citation>
    <scope>NUCLEOTIDE SEQUENCE</scope>
    <source>
        <strain evidence="1">N237</strain>
    </source>
</reference>